<dbReference type="RefSeq" id="WP_246298068.1">
    <property type="nucleotide sequence ID" value="NZ_BAAAPX010000001.1"/>
</dbReference>
<dbReference type="GO" id="GO:0051015">
    <property type="term" value="F:actin filament binding"/>
    <property type="evidence" value="ECO:0007669"/>
    <property type="project" value="TreeGrafter"/>
</dbReference>
<dbReference type="GO" id="GO:0000146">
    <property type="term" value="F:microfilament motor activity"/>
    <property type="evidence" value="ECO:0007669"/>
    <property type="project" value="TreeGrafter"/>
</dbReference>
<dbReference type="GO" id="GO:0005737">
    <property type="term" value="C:cytoplasm"/>
    <property type="evidence" value="ECO:0007669"/>
    <property type="project" value="TreeGrafter"/>
</dbReference>
<dbReference type="GO" id="GO:0032982">
    <property type="term" value="C:myosin filament"/>
    <property type="evidence" value="ECO:0007669"/>
    <property type="project" value="TreeGrafter"/>
</dbReference>
<feature type="coiled-coil region" evidence="1">
    <location>
        <begin position="512"/>
        <end position="543"/>
    </location>
</feature>
<gene>
    <name evidence="2" type="ORF">BJ963_002779</name>
</gene>
<dbReference type="Proteomes" id="UP000589620">
    <property type="component" value="Unassembled WGS sequence"/>
</dbReference>
<organism evidence="2 3">
    <name type="scientific">Leifsonia soli</name>
    <dbReference type="NCBI Taxonomy" id="582665"/>
    <lineage>
        <taxon>Bacteria</taxon>
        <taxon>Bacillati</taxon>
        <taxon>Actinomycetota</taxon>
        <taxon>Actinomycetes</taxon>
        <taxon>Micrococcales</taxon>
        <taxon>Microbacteriaceae</taxon>
        <taxon>Leifsonia</taxon>
    </lineage>
</organism>
<comment type="caution">
    <text evidence="2">The sequence shown here is derived from an EMBL/GenBank/DDBJ whole genome shotgun (WGS) entry which is preliminary data.</text>
</comment>
<evidence type="ECO:0000313" key="3">
    <source>
        <dbReference type="Proteomes" id="UP000589620"/>
    </source>
</evidence>
<proteinExistence type="predicted"/>
<dbReference type="PANTHER" id="PTHR45615:SF40">
    <property type="entry name" value="MYOSIN HEAVY CHAIN, NON-MUSCLE"/>
    <property type="match status" value="1"/>
</dbReference>
<dbReference type="EMBL" id="JACCBJ010000001">
    <property type="protein sequence ID" value="NYD75260.1"/>
    <property type="molecule type" value="Genomic_DNA"/>
</dbReference>
<accession>A0A852T412</accession>
<keyword evidence="1" id="KW-0175">Coiled coil</keyword>
<keyword evidence="3" id="KW-1185">Reference proteome</keyword>
<evidence type="ECO:0000256" key="1">
    <source>
        <dbReference type="SAM" id="Coils"/>
    </source>
</evidence>
<reference evidence="2 3" key="1">
    <citation type="submission" date="2020-07" db="EMBL/GenBank/DDBJ databases">
        <title>Sequencing the genomes of 1000 actinobacteria strains.</title>
        <authorList>
            <person name="Klenk H.-P."/>
        </authorList>
    </citation>
    <scope>NUCLEOTIDE SEQUENCE [LARGE SCALE GENOMIC DNA]</scope>
    <source>
        <strain evidence="2 3">DSM 23871</strain>
    </source>
</reference>
<dbReference type="AlphaFoldDB" id="A0A852T412"/>
<feature type="coiled-coil region" evidence="1">
    <location>
        <begin position="567"/>
        <end position="625"/>
    </location>
</feature>
<dbReference type="PANTHER" id="PTHR45615">
    <property type="entry name" value="MYOSIN HEAVY CHAIN, NON-MUSCLE"/>
    <property type="match status" value="1"/>
</dbReference>
<feature type="coiled-coil region" evidence="1">
    <location>
        <begin position="678"/>
        <end position="712"/>
    </location>
</feature>
<dbReference type="Pfam" id="PF13558">
    <property type="entry name" value="SbcC_Walker_B"/>
    <property type="match status" value="1"/>
</dbReference>
<protein>
    <submittedName>
        <fullName evidence="2">Uncharacterized protein YPO0396</fullName>
    </submittedName>
</protein>
<name>A0A852T412_9MICO</name>
<sequence length="1007" mass="114364">MTFISEAGERFTAMRAYYVPIRASRSAEISMRMITINDAFDLRDLKEFARIGDNHFPPRELKAVWPEMRTYDSYSSFAQALFVKLGIGAGGDGAKALRLLARIQASEDIPTVDRLYKELVIEKPDSYDKADAAIEHFDRLEDVYQEMLTAQARADLLGPITSAHEALDRAQKAIETDDELGSLDAETTPAGLWRLHRHSGILSRSVDANRTATRGARTEWATLIEREQALKSRLEAAKKAHNDQGGGLLSELGIQIAGAEGRMHSREERRARLVTATTILNTRLATQAEFEQVQEDARGFMAAYPDEHQRLSAERDEVLSRRWPVQNRLKEIRAELESLQTRAGRIDHYLHDMRQAAAEASGLAISDLPFVAELIDVMPDEEYWRTAIETALYSGARRMLVPLEHLEHFSRAIDPLHLKGRLHFEGVPRSQGQRQPIFEPDHIAGKLLFKESPYQSWVTEYVSHPSRDALCVAGPDQLNGEDLRITAAGQTRRGRGGSHGRQSGRNVIGFDNADLREELTQEKESLKAQLESTDDEANQIAKAISILGAKKDAHALIANESWPDLDVASAVAERDDLVRRRDEIRNNNDVLAALDLEIETLDDELEDVQRERHDRETVIKGLESEHSGLVEAEDRINPVLERIENEGVLVLRDELAEDLNNLWAQVLLDEAETPESFSRNLNRLRAELQKRATEAREEVTRLTQQIEATFKRYLTQWDDSNLGTTIDFYDDYAGILEEILRSGLHERRDEWRRRLLVWSGQHLQQLATALTAAIEEIEDRLDPINQILRDLPFGPTNDRLFIDLRRLQPDAVVKFRKELAQHARMATTGLDNDQLEQAFKELRRFMAQLRRKDDIRLPRELVEVVDRDRLLDVRRHVEITAQRRNLDGEPLSIYRSLQGKSGGEMQELIAFIVGSALRFQLGDQQRERPRFAPVFLDEGFIKADGQFTSRAVQAWRGLGFQLIIGAPVDKAPALEPHADVIVEIAKNLSTHRSYVLEIRGVDQNSNA</sequence>
<dbReference type="GO" id="GO:0016460">
    <property type="term" value="C:myosin II complex"/>
    <property type="evidence" value="ECO:0007669"/>
    <property type="project" value="TreeGrafter"/>
</dbReference>
<evidence type="ECO:0000313" key="2">
    <source>
        <dbReference type="EMBL" id="NYD75260.1"/>
    </source>
</evidence>